<dbReference type="RefSeq" id="WP_380940464.1">
    <property type="nucleotide sequence ID" value="NZ_JBHUFC010000003.1"/>
</dbReference>
<protein>
    <submittedName>
        <fullName evidence="1">Uncharacterized protein</fullName>
    </submittedName>
</protein>
<evidence type="ECO:0000313" key="2">
    <source>
        <dbReference type="Proteomes" id="UP001597283"/>
    </source>
</evidence>
<keyword evidence="2" id="KW-1185">Reference proteome</keyword>
<accession>A0ABW4NEE7</accession>
<gene>
    <name evidence="1" type="ORF">ACFSC3_11035</name>
</gene>
<comment type="caution">
    <text evidence="1">The sequence shown here is derived from an EMBL/GenBank/DDBJ whole genome shotgun (WGS) entry which is preliminary data.</text>
</comment>
<dbReference type="Proteomes" id="UP001597283">
    <property type="component" value="Unassembled WGS sequence"/>
</dbReference>
<sequence>MTGLRFGRLIGLAFAGVSRGGKAQWLFACHCGNEVVADAGNVRSGSTSSCGCLHREICAARLTTHGRRAAKRHDPTYRAWQEMNTVCANAASPRHRDFGGRGVMVHPYWIADFTRFLADMGERPDGTILMRKDADRGFTPGNCLWAPVRTRSDRAVAGHRRLSSRPLVAMPVALAG</sequence>
<organism evidence="1 2">
    <name type="scientific">Sphingomonas floccifaciens</name>
    <dbReference type="NCBI Taxonomy" id="1844115"/>
    <lineage>
        <taxon>Bacteria</taxon>
        <taxon>Pseudomonadati</taxon>
        <taxon>Pseudomonadota</taxon>
        <taxon>Alphaproteobacteria</taxon>
        <taxon>Sphingomonadales</taxon>
        <taxon>Sphingomonadaceae</taxon>
        <taxon>Sphingomonas</taxon>
    </lineage>
</organism>
<evidence type="ECO:0000313" key="1">
    <source>
        <dbReference type="EMBL" id="MFD1788108.1"/>
    </source>
</evidence>
<proteinExistence type="predicted"/>
<dbReference type="EMBL" id="JBHUFC010000003">
    <property type="protein sequence ID" value="MFD1788108.1"/>
    <property type="molecule type" value="Genomic_DNA"/>
</dbReference>
<reference evidence="2" key="1">
    <citation type="journal article" date="2019" name="Int. J. Syst. Evol. Microbiol.">
        <title>The Global Catalogue of Microorganisms (GCM) 10K type strain sequencing project: providing services to taxonomists for standard genome sequencing and annotation.</title>
        <authorList>
            <consortium name="The Broad Institute Genomics Platform"/>
            <consortium name="The Broad Institute Genome Sequencing Center for Infectious Disease"/>
            <person name="Wu L."/>
            <person name="Ma J."/>
        </authorList>
    </citation>
    <scope>NUCLEOTIDE SEQUENCE [LARGE SCALE GENOMIC DNA]</scope>
    <source>
        <strain evidence="2">Q85</strain>
    </source>
</reference>
<name>A0ABW4NEE7_9SPHN</name>